<evidence type="ECO:0000256" key="2">
    <source>
        <dbReference type="SAM" id="SignalP"/>
    </source>
</evidence>
<dbReference type="Proteomes" id="UP000530403">
    <property type="component" value="Unassembled WGS sequence"/>
</dbReference>
<feature type="signal peptide" evidence="2">
    <location>
        <begin position="1"/>
        <end position="36"/>
    </location>
</feature>
<reference evidence="4 6" key="2">
    <citation type="submission" date="2020-07" db="EMBL/GenBank/DDBJ databases">
        <title>Sequencing the genomes of 1000 actinobacteria strains.</title>
        <authorList>
            <person name="Klenk H.-P."/>
        </authorList>
    </citation>
    <scope>NUCLEOTIDE SEQUENCE [LARGE SCALE GENOMIC DNA]</scope>
    <source>
        <strain evidence="4 6">DSM 41455</strain>
    </source>
</reference>
<dbReference type="EMBL" id="BLWC01000001">
    <property type="protein sequence ID" value="GFN01092.1"/>
    <property type="molecule type" value="Genomic_DNA"/>
</dbReference>
<name>A0A7J0CF28_9ACTN</name>
<sequence length="320" mass="34379">MSERSRRSPKRVHRALAVLTAALTTAVVGGAGVAEADVNTSPDFLVVYNNNVENMVPATCYGDDFGLFVSYLKNRPKSPDIFTVQQVSNTAQLAALTKRLSDELPGTYSGRIAIAEPGSMGYTSTCGKLKNQQTNAVVFRSDRLTFEQATTWRSDAPADPEAGTGGCQNLEPTTTSQDRVHNIAVRLHDTVTGEDVTAASVHWPTGTWHGPDCAAENMKEANEAVDRLGGTLKIVAGDTNAPPASANWWDNARGYGFRDPIAEKCGARDCSSAYNTTTNYRIDFLLVRSGNGFSNATTVTEQMTGGKYSGHRAVAADVRY</sequence>
<evidence type="ECO:0000313" key="6">
    <source>
        <dbReference type="Proteomes" id="UP000530403"/>
    </source>
</evidence>
<dbReference type="RefSeq" id="WP_218578070.1">
    <property type="nucleotide sequence ID" value="NZ_BAAAUE010000022.1"/>
</dbReference>
<dbReference type="AlphaFoldDB" id="A0A7J0CF28"/>
<dbReference type="Gene3D" id="3.60.10.10">
    <property type="entry name" value="Endonuclease/exonuclease/phosphatase"/>
    <property type="match status" value="1"/>
</dbReference>
<gene>
    <name evidence="4" type="ORF">HEB29_005565</name>
    <name evidence="3" type="ORF">Sfulv_59020</name>
</gene>
<accession>A0A7J0CF28</accession>
<organism evidence="3 5">
    <name type="scientific">Streptomyces fulvorobeus</name>
    <dbReference type="NCBI Taxonomy" id="284028"/>
    <lineage>
        <taxon>Bacteria</taxon>
        <taxon>Bacillati</taxon>
        <taxon>Actinomycetota</taxon>
        <taxon>Actinomycetes</taxon>
        <taxon>Kitasatosporales</taxon>
        <taxon>Streptomycetaceae</taxon>
        <taxon>Streptomyces</taxon>
    </lineage>
</organism>
<dbReference type="Proteomes" id="UP000498980">
    <property type="component" value="Unassembled WGS sequence"/>
</dbReference>
<protein>
    <recommendedName>
        <fullName evidence="7">Endonuclease/exonuclease/phosphatase domain-containing protein</fullName>
    </recommendedName>
</protein>
<evidence type="ECO:0000256" key="1">
    <source>
        <dbReference type="SAM" id="MobiDB-lite"/>
    </source>
</evidence>
<dbReference type="EMBL" id="JACCCF010000001">
    <property type="protein sequence ID" value="NYE44554.1"/>
    <property type="molecule type" value="Genomic_DNA"/>
</dbReference>
<reference evidence="3 5" key="1">
    <citation type="submission" date="2020-05" db="EMBL/GenBank/DDBJ databases">
        <title>Whole genome shotgun sequence of Streptomyces fulvorobeus NBRC 15897.</title>
        <authorList>
            <person name="Komaki H."/>
            <person name="Tamura T."/>
        </authorList>
    </citation>
    <scope>NUCLEOTIDE SEQUENCE [LARGE SCALE GENOMIC DNA]</scope>
    <source>
        <strain evidence="3 5">NBRC 15897</strain>
    </source>
</reference>
<feature type="chain" id="PRO_5036400288" description="Endonuclease/exonuclease/phosphatase domain-containing protein" evidence="2">
    <location>
        <begin position="37"/>
        <end position="320"/>
    </location>
</feature>
<keyword evidence="2" id="KW-0732">Signal</keyword>
<evidence type="ECO:0000313" key="4">
    <source>
        <dbReference type="EMBL" id="NYE44554.1"/>
    </source>
</evidence>
<feature type="region of interest" description="Disordered" evidence="1">
    <location>
        <begin position="154"/>
        <end position="176"/>
    </location>
</feature>
<proteinExistence type="predicted"/>
<evidence type="ECO:0008006" key="7">
    <source>
        <dbReference type="Google" id="ProtNLM"/>
    </source>
</evidence>
<dbReference type="InterPro" id="IPR036691">
    <property type="entry name" value="Endo/exonu/phosph_ase_sf"/>
</dbReference>
<evidence type="ECO:0000313" key="5">
    <source>
        <dbReference type="Proteomes" id="UP000498980"/>
    </source>
</evidence>
<evidence type="ECO:0000313" key="3">
    <source>
        <dbReference type="EMBL" id="GFN01092.1"/>
    </source>
</evidence>
<keyword evidence="5" id="KW-1185">Reference proteome</keyword>
<dbReference type="SUPFAM" id="SSF56219">
    <property type="entry name" value="DNase I-like"/>
    <property type="match status" value="1"/>
</dbReference>
<comment type="caution">
    <text evidence="3">The sequence shown here is derived from an EMBL/GenBank/DDBJ whole genome shotgun (WGS) entry which is preliminary data.</text>
</comment>